<dbReference type="Pfam" id="PF20062">
    <property type="entry name" value="DUF6461"/>
    <property type="match status" value="1"/>
</dbReference>
<accession>A0ABV9EIJ1</accession>
<dbReference type="RefSeq" id="WP_262849450.1">
    <property type="nucleotide sequence ID" value="NZ_JANZYP010000086.1"/>
</dbReference>
<keyword evidence="2" id="KW-1185">Reference proteome</keyword>
<comment type="caution">
    <text evidence="1">The sequence shown here is derived from an EMBL/GenBank/DDBJ whole genome shotgun (WGS) entry which is preliminary data.</text>
</comment>
<name>A0ABV9EIJ1_9ACTN</name>
<dbReference type="InterPro" id="IPR045592">
    <property type="entry name" value="DUF6461"/>
</dbReference>
<gene>
    <name evidence="1" type="ORF">ACFO8L_24810</name>
</gene>
<dbReference type="Proteomes" id="UP001595891">
    <property type="component" value="Unassembled WGS sequence"/>
</dbReference>
<reference evidence="2" key="1">
    <citation type="journal article" date="2019" name="Int. J. Syst. Evol. Microbiol.">
        <title>The Global Catalogue of Microorganisms (GCM) 10K type strain sequencing project: providing services to taxonomists for standard genome sequencing and annotation.</title>
        <authorList>
            <consortium name="The Broad Institute Genomics Platform"/>
            <consortium name="The Broad Institute Genome Sequencing Center for Infectious Disease"/>
            <person name="Wu L."/>
            <person name="Ma J."/>
        </authorList>
    </citation>
    <scope>NUCLEOTIDE SEQUENCE [LARGE SCALE GENOMIC DNA]</scope>
    <source>
        <strain evidence="2">CCUG 49560</strain>
    </source>
</reference>
<protein>
    <submittedName>
        <fullName evidence="1">DUF6461 domain-containing protein</fullName>
    </submittedName>
</protein>
<proteinExistence type="predicted"/>
<evidence type="ECO:0000313" key="2">
    <source>
        <dbReference type="Proteomes" id="UP001595891"/>
    </source>
</evidence>
<evidence type="ECO:0000313" key="1">
    <source>
        <dbReference type="EMBL" id="MFC4589335.1"/>
    </source>
</evidence>
<organism evidence="1 2">
    <name type="scientific">Sphaerisporangium corydalis</name>
    <dbReference type="NCBI Taxonomy" id="1441875"/>
    <lineage>
        <taxon>Bacteria</taxon>
        <taxon>Bacillati</taxon>
        <taxon>Actinomycetota</taxon>
        <taxon>Actinomycetes</taxon>
        <taxon>Streptosporangiales</taxon>
        <taxon>Streptosporangiaceae</taxon>
        <taxon>Sphaerisporangium</taxon>
    </lineage>
</organism>
<dbReference type="EMBL" id="JBHSFN010000016">
    <property type="protein sequence ID" value="MFC4589335.1"/>
    <property type="molecule type" value="Genomic_DNA"/>
</dbReference>
<sequence length="209" mass="23358">MIEGAMMTECPEEFRWLSGYEQLGEIYCVSFVRGLSPEEVLRRFGVDESTLEEVTFAELDERSAESMRDDAAGYIGAAKIGDWTVVVEPGGWQIAVDSEIYTPVSRGTEVVSVCRHDYASDTFAYIVDGEPVVLFDPMLPDERSGSDPDRFVMEMREAGLDPDHDIDVDDAHIDFPMERSFALASRVTGLPFSPEILELRFLGAEPLEN</sequence>